<reference evidence="1 2" key="1">
    <citation type="submission" date="2023-09" db="EMBL/GenBank/DDBJ databases">
        <title>Pyrofollis japonicus gen. nov. sp. nov., a novel member of the family Pyrodictiaceae isolated from the Iheya North hydrothermal field.</title>
        <authorList>
            <person name="Miyazaki U."/>
            <person name="Sanari M."/>
            <person name="Tame A."/>
            <person name="Kitajima M."/>
            <person name="Okamoto A."/>
            <person name="Sawayama S."/>
            <person name="Miyazaki J."/>
            <person name="Takai K."/>
            <person name="Nakagawa S."/>
        </authorList>
    </citation>
    <scope>NUCLEOTIDE SEQUENCE [LARGE SCALE GENOMIC DNA]</scope>
    <source>
        <strain evidence="1 2">AV2</strain>
    </source>
</reference>
<dbReference type="GeneID" id="89289276"/>
<keyword evidence="2" id="KW-1185">Reference proteome</keyword>
<dbReference type="EMBL" id="AP028907">
    <property type="protein sequence ID" value="BES81692.1"/>
    <property type="molecule type" value="Genomic_DNA"/>
</dbReference>
<gene>
    <name evidence="1" type="ORF">PABY_12590</name>
</gene>
<evidence type="ECO:0000313" key="1">
    <source>
        <dbReference type="EMBL" id="BES81692.1"/>
    </source>
</evidence>
<evidence type="ECO:0000313" key="2">
    <source>
        <dbReference type="Proteomes" id="UP001341135"/>
    </source>
</evidence>
<dbReference type="RefSeq" id="WP_338248321.1">
    <property type="nucleotide sequence ID" value="NZ_AP028907.1"/>
</dbReference>
<dbReference type="Proteomes" id="UP001341135">
    <property type="component" value="Chromosome"/>
</dbReference>
<protein>
    <recommendedName>
        <fullName evidence="3">KaiC-like domain-containing protein</fullName>
    </recommendedName>
</protein>
<organism evidence="1 2">
    <name type="scientific">Pyrodictium abyssi</name>
    <dbReference type="NCBI Taxonomy" id="54256"/>
    <lineage>
        <taxon>Archaea</taxon>
        <taxon>Thermoproteota</taxon>
        <taxon>Thermoprotei</taxon>
        <taxon>Desulfurococcales</taxon>
        <taxon>Pyrodictiaceae</taxon>
        <taxon>Pyrodictium</taxon>
    </lineage>
</organism>
<name>A0ABM8IVW7_9CREN</name>
<proteinExistence type="predicted"/>
<accession>A0ABM8IVW7</accession>
<sequence>MCIDYSEYMGYEGVGVVLYSMNQRLVGLVETLQATATSMARRATWRSIDGSRKWLELLLLGPHRKAHGPKAIRYLGAVSERIRREPSRAGVVAVYALTPRVNRISSLVNYVTAMGLEGLIILHEYVQGEVAERKVIGSIIRELRRSGIVELRQITGKNYMVSLCDMAARYAAIRSAIVVAESKMKEEVPEPLIPLNKLKKEAKRLRELLNSISRENLIELLP</sequence>
<evidence type="ECO:0008006" key="3">
    <source>
        <dbReference type="Google" id="ProtNLM"/>
    </source>
</evidence>